<keyword evidence="2" id="KW-0418">Kinase</keyword>
<dbReference type="Pfam" id="PF00294">
    <property type="entry name" value="PfkB"/>
    <property type="match status" value="1"/>
</dbReference>
<dbReference type="SUPFAM" id="SSF53613">
    <property type="entry name" value="Ribokinase-like"/>
    <property type="match status" value="1"/>
</dbReference>
<sequence length="311" mass="34237">MTTEKGERPSKILCVGLICVDVVSITKHYPDEGSDYRLLGTHWQKGGNAANSSAVLSILGNKVDFFGAIPIPKYIKDRMDYYNVGMDNVVERPGEALPFSTVLINNETGSRTILHYRKGLQELLYEDFKKVDISEYSWIHFEGRNIEEVVKMIDRVVKYNDDNCHSKITISVELEKPRRANSCLLLPHADLAVISQDYAEFNGQSSAIDAVDYYRAKCKKGASVVCAWGSAGAASGVAGLPKSSEMTDAFPPERVVDTLGAGDTFLAGLVHSVSRGHPLLSSVKFACRLAGCKVGFYGYEALREFNYTNGK</sequence>
<dbReference type="GO" id="GO:0010043">
    <property type="term" value="P:response to zinc ion"/>
    <property type="evidence" value="ECO:0000318"/>
    <property type="project" value="GO_Central"/>
</dbReference>
<dbReference type="PANTHER" id="PTHR42774:SF3">
    <property type="entry name" value="KETOHEXOKINASE"/>
    <property type="match status" value="1"/>
</dbReference>
<dbReference type="GO" id="GO:0009749">
    <property type="term" value="P:response to glucose"/>
    <property type="evidence" value="ECO:0000318"/>
    <property type="project" value="GO_Central"/>
</dbReference>
<organism evidence="4 5">
    <name type="scientific">Ciona intestinalis</name>
    <name type="common">Transparent sea squirt</name>
    <name type="synonym">Ascidia intestinalis</name>
    <dbReference type="NCBI Taxonomy" id="7719"/>
    <lineage>
        <taxon>Eukaryota</taxon>
        <taxon>Metazoa</taxon>
        <taxon>Chordata</taxon>
        <taxon>Tunicata</taxon>
        <taxon>Ascidiacea</taxon>
        <taxon>Phlebobranchia</taxon>
        <taxon>Cionidae</taxon>
        <taxon>Ciona</taxon>
    </lineage>
</organism>
<dbReference type="EMBL" id="EAAA01001555">
    <property type="status" value="NOT_ANNOTATED_CDS"/>
    <property type="molecule type" value="Genomic_DNA"/>
</dbReference>
<dbReference type="InParanoid" id="F7BN93"/>
<dbReference type="InterPro" id="IPR029056">
    <property type="entry name" value="Ribokinase-like"/>
</dbReference>
<evidence type="ECO:0000256" key="2">
    <source>
        <dbReference type="ARBA" id="ARBA00022777"/>
    </source>
</evidence>
<dbReference type="GO" id="GO:0004454">
    <property type="term" value="F:ketohexokinase activity"/>
    <property type="evidence" value="ECO:0000318"/>
    <property type="project" value="GO_Central"/>
</dbReference>
<dbReference type="InterPro" id="IPR002173">
    <property type="entry name" value="Carboh/pur_kinase_PfkB_CS"/>
</dbReference>
<reference evidence="4" key="4">
    <citation type="submission" date="2025-09" db="UniProtKB">
        <authorList>
            <consortium name="Ensembl"/>
        </authorList>
    </citation>
    <scope>IDENTIFICATION</scope>
</reference>
<dbReference type="AlphaFoldDB" id="F7BN93"/>
<evidence type="ECO:0000259" key="3">
    <source>
        <dbReference type="Pfam" id="PF00294"/>
    </source>
</evidence>
<proteinExistence type="predicted"/>
<reference evidence="4" key="2">
    <citation type="journal article" date="2008" name="Genome Biol.">
        <title>Improved genome assembly and evidence-based global gene model set for the chordate Ciona intestinalis: new insight into intron and operon populations.</title>
        <authorList>
            <person name="Satou Y."/>
            <person name="Mineta K."/>
            <person name="Ogasawara M."/>
            <person name="Sasakura Y."/>
            <person name="Shoguchi E."/>
            <person name="Ueno K."/>
            <person name="Yamada L."/>
            <person name="Matsumoto J."/>
            <person name="Wasserscheid J."/>
            <person name="Dewar K."/>
            <person name="Wiley G.B."/>
            <person name="Macmil S.L."/>
            <person name="Roe B.A."/>
            <person name="Zeller R.W."/>
            <person name="Hastings K.E."/>
            <person name="Lemaire P."/>
            <person name="Lindquist E."/>
            <person name="Endo T."/>
            <person name="Hotta K."/>
            <person name="Inaba K."/>
        </authorList>
    </citation>
    <scope>NUCLEOTIDE SEQUENCE [LARGE SCALE GENOMIC DNA]</scope>
    <source>
        <strain evidence="4">wild type</strain>
    </source>
</reference>
<evidence type="ECO:0000256" key="1">
    <source>
        <dbReference type="ARBA" id="ARBA00022679"/>
    </source>
</evidence>
<dbReference type="GO" id="GO:0006000">
    <property type="term" value="P:fructose metabolic process"/>
    <property type="evidence" value="ECO:0000318"/>
    <property type="project" value="GO_Central"/>
</dbReference>
<dbReference type="GO" id="GO:0009750">
    <property type="term" value="P:response to fructose"/>
    <property type="evidence" value="ECO:0000318"/>
    <property type="project" value="GO_Central"/>
</dbReference>
<reference evidence="5" key="1">
    <citation type="journal article" date="2002" name="Science">
        <title>The draft genome of Ciona intestinalis: insights into chordate and vertebrate origins.</title>
        <authorList>
            <person name="Dehal P."/>
            <person name="Satou Y."/>
            <person name="Campbell R.K."/>
            <person name="Chapman J."/>
            <person name="Degnan B."/>
            <person name="De Tomaso A."/>
            <person name="Davidson B."/>
            <person name="Di Gregorio A."/>
            <person name="Gelpke M."/>
            <person name="Goodstein D.M."/>
            <person name="Harafuji N."/>
            <person name="Hastings K.E."/>
            <person name="Ho I."/>
            <person name="Hotta K."/>
            <person name="Huang W."/>
            <person name="Kawashima T."/>
            <person name="Lemaire P."/>
            <person name="Martinez D."/>
            <person name="Meinertzhagen I.A."/>
            <person name="Necula S."/>
            <person name="Nonaka M."/>
            <person name="Putnam N."/>
            <person name="Rash S."/>
            <person name="Saiga H."/>
            <person name="Satake M."/>
            <person name="Terry A."/>
            <person name="Yamada L."/>
            <person name="Wang H.G."/>
            <person name="Awazu S."/>
            <person name="Azumi K."/>
            <person name="Boore J."/>
            <person name="Branno M."/>
            <person name="Chin-Bow S."/>
            <person name="DeSantis R."/>
            <person name="Doyle S."/>
            <person name="Francino P."/>
            <person name="Keys D.N."/>
            <person name="Haga S."/>
            <person name="Hayashi H."/>
            <person name="Hino K."/>
            <person name="Imai K.S."/>
            <person name="Inaba K."/>
            <person name="Kano S."/>
            <person name="Kobayashi K."/>
            <person name="Kobayashi M."/>
            <person name="Lee B.I."/>
            <person name="Makabe K.W."/>
            <person name="Manohar C."/>
            <person name="Matassi G."/>
            <person name="Medina M."/>
            <person name="Mochizuki Y."/>
            <person name="Mount S."/>
            <person name="Morishita T."/>
            <person name="Miura S."/>
            <person name="Nakayama A."/>
            <person name="Nishizaka S."/>
            <person name="Nomoto H."/>
            <person name="Ohta F."/>
            <person name="Oishi K."/>
            <person name="Rigoutsos I."/>
            <person name="Sano M."/>
            <person name="Sasaki A."/>
            <person name="Sasakura Y."/>
            <person name="Shoguchi E."/>
            <person name="Shin-i T."/>
            <person name="Spagnuolo A."/>
            <person name="Stainier D."/>
            <person name="Suzuki M.M."/>
            <person name="Tassy O."/>
            <person name="Takatori N."/>
            <person name="Tokuoka M."/>
            <person name="Yagi K."/>
            <person name="Yoshizaki F."/>
            <person name="Wada S."/>
            <person name="Zhang C."/>
            <person name="Hyatt P.D."/>
            <person name="Larimer F."/>
            <person name="Detter C."/>
            <person name="Doggett N."/>
            <person name="Glavina T."/>
            <person name="Hawkins T."/>
            <person name="Richardson P."/>
            <person name="Lucas S."/>
            <person name="Kohara Y."/>
            <person name="Levine M."/>
            <person name="Satoh N."/>
            <person name="Rokhsar D.S."/>
        </authorList>
    </citation>
    <scope>NUCLEOTIDE SEQUENCE [LARGE SCALE GENOMIC DNA]</scope>
</reference>
<keyword evidence="5" id="KW-1185">Reference proteome</keyword>
<dbReference type="InterPro" id="IPR011611">
    <property type="entry name" value="PfkB_dom"/>
</dbReference>
<reference evidence="4" key="3">
    <citation type="submission" date="2025-08" db="UniProtKB">
        <authorList>
            <consortium name="Ensembl"/>
        </authorList>
    </citation>
    <scope>IDENTIFICATION</scope>
</reference>
<feature type="domain" description="Carbohydrate kinase PfkB" evidence="3">
    <location>
        <begin position="11"/>
        <end position="295"/>
    </location>
</feature>
<dbReference type="InterPro" id="IPR052562">
    <property type="entry name" value="Ketohexokinase-related"/>
</dbReference>
<evidence type="ECO:0000313" key="5">
    <source>
        <dbReference type="Proteomes" id="UP000008144"/>
    </source>
</evidence>
<dbReference type="GO" id="GO:0032868">
    <property type="term" value="P:response to insulin"/>
    <property type="evidence" value="ECO:0000318"/>
    <property type="project" value="GO_Central"/>
</dbReference>
<evidence type="ECO:0000313" key="4">
    <source>
        <dbReference type="Ensembl" id="ENSCINP00000008955.3"/>
    </source>
</evidence>
<dbReference type="PANTHER" id="PTHR42774">
    <property type="entry name" value="PHOSPHOTRANSFERASE SYSTEM TRANSPORT PROTEIN"/>
    <property type="match status" value="1"/>
</dbReference>
<dbReference type="STRING" id="7719.ENSCINP00000008955"/>
<dbReference type="Ensembl" id="ENSCINT00000008955.3">
    <property type="protein sequence ID" value="ENSCINP00000008955.3"/>
    <property type="gene ID" value="ENSCING00000004329.3"/>
</dbReference>
<dbReference type="GO" id="GO:0006753">
    <property type="term" value="P:nucleoside phosphate metabolic process"/>
    <property type="evidence" value="ECO:0007669"/>
    <property type="project" value="UniProtKB-ARBA"/>
</dbReference>
<keyword evidence="1" id="KW-0808">Transferase</keyword>
<dbReference type="Gene3D" id="3.40.1190.20">
    <property type="match status" value="1"/>
</dbReference>
<protein>
    <recommendedName>
        <fullName evidence="3">Carbohydrate kinase PfkB domain-containing protein</fullName>
    </recommendedName>
</protein>
<dbReference type="GO" id="GO:0009744">
    <property type="term" value="P:response to sucrose"/>
    <property type="evidence" value="ECO:0000318"/>
    <property type="project" value="GO_Central"/>
</dbReference>
<dbReference type="GO" id="GO:0005737">
    <property type="term" value="C:cytoplasm"/>
    <property type="evidence" value="ECO:0000318"/>
    <property type="project" value="GO_Central"/>
</dbReference>
<dbReference type="Proteomes" id="UP000008144">
    <property type="component" value="Chromosome 2"/>
</dbReference>
<dbReference type="GeneTree" id="ENSGT00390000007458"/>
<dbReference type="OMA" id="GCTEVDY"/>
<accession>F7BN93</accession>
<dbReference type="HOGENOM" id="CLU_027634_3_0_1"/>
<name>F7BN93_CIOIN</name>
<dbReference type="GO" id="GO:0070873">
    <property type="term" value="P:regulation of glycogen metabolic process"/>
    <property type="evidence" value="ECO:0000318"/>
    <property type="project" value="GO_Central"/>
</dbReference>
<dbReference type="PROSITE" id="PS00584">
    <property type="entry name" value="PFKB_KINASES_2"/>
    <property type="match status" value="1"/>
</dbReference>